<dbReference type="OrthoDB" id="10071381at2759"/>
<comment type="caution">
    <text evidence="7">The sequence shown here is derived from an EMBL/GenBank/DDBJ whole genome shotgun (WGS) entry which is preliminary data.</text>
</comment>
<dbReference type="GO" id="GO:0008278">
    <property type="term" value="C:cohesin complex"/>
    <property type="evidence" value="ECO:0007669"/>
    <property type="project" value="InterPro"/>
</dbReference>
<proteinExistence type="inferred from homology"/>
<evidence type="ECO:0000259" key="5">
    <source>
        <dbReference type="Pfam" id="PF04824"/>
    </source>
</evidence>
<feature type="domain" description="Rad21/Rec8-like protein C-terminal eukaryotic" evidence="5">
    <location>
        <begin position="610"/>
        <end position="650"/>
    </location>
</feature>
<dbReference type="PANTHER" id="PTHR12585:SF72">
    <property type="entry name" value="MEIOTIC RECOMBINATION PROTEIN REC8"/>
    <property type="match status" value="1"/>
</dbReference>
<feature type="region of interest" description="Disordered" evidence="4">
    <location>
        <begin position="209"/>
        <end position="273"/>
    </location>
</feature>
<dbReference type="GO" id="GO:0003682">
    <property type="term" value="F:chromatin binding"/>
    <property type="evidence" value="ECO:0007669"/>
    <property type="project" value="TreeGrafter"/>
</dbReference>
<comment type="similarity">
    <text evidence="2">Belongs to the rad21 family.</text>
</comment>
<dbReference type="Gene3D" id="1.10.10.580">
    <property type="entry name" value="Structural maintenance of chromosome 1. Chain E"/>
    <property type="match status" value="1"/>
</dbReference>
<dbReference type="InterPro" id="IPR039781">
    <property type="entry name" value="Rad21/Rec8-like"/>
</dbReference>
<dbReference type="GO" id="GO:0005634">
    <property type="term" value="C:nucleus"/>
    <property type="evidence" value="ECO:0007669"/>
    <property type="project" value="UniProtKB-SubCell"/>
</dbReference>
<dbReference type="InterPro" id="IPR006909">
    <property type="entry name" value="Rad21/Rec8_C_eu"/>
</dbReference>
<evidence type="ECO:0000313" key="8">
    <source>
        <dbReference type="Proteomes" id="UP000266673"/>
    </source>
</evidence>
<sequence>MIAHSIIGNVGINLEEILTRKKGGFGIICEYVTSPPEPLALRLTSNLMIGITRVYNQQYHFYYADVNCVWNRLHKTLLELQSESVDMIVPQARSEAITLEDDPFFEIEMTFSHKPQDFSVVPDIDEIINGSQQSPIVTSHPPARASGSSNITRQSLITLPEISDVDLSVSSISGFSGGFDAGFGINDDLLMMDDSGIRIDFDEEGGLHEFELQPDGQGENNQQNGRDPVNSDMNEVMKRVREDHDTGLQENNKEKRRIRQKDPVTGDQDLDDEQVADVPMDIERESVQEVLQQITHDDQVLQQTTHDGQEVPQQTAHDQEVLQQTTNDDQQAPDLEINARQSSVEPRRQKKRRLYYMYDENTEMTNEQIIAMRDGVVDDLKEGEKIARDKVVKAPQLSTFWSIYCAPMLQDNIVKQRRALPALVPQHTNLDEFDDLYADVEDIGIGGSRQREKDYSFQGIELERLRKAGSQSNSAITGLNSTGTEVPDMLDFDAASSAGNISRDILEFSGQLGSVGHQRPSSIGLQRPSISMSENFPLFDDNIEIPDFQIFGELEEDNSMSGSSARGRYRDSDLKSNINNEQEQLNFLEFVKDLMQKAEVSSAIFQDIMVAQRVKRAETTKAFYNILGLATKNLIKVKQVQPYSDIIIELRE</sequence>
<name>A0A397TVH2_9GLOM</name>
<reference evidence="7 8" key="1">
    <citation type="submission" date="2018-06" db="EMBL/GenBank/DDBJ databases">
        <title>Comparative genomics reveals the genomic features of Rhizophagus irregularis, R. cerebriforme, R. diaphanum and Gigaspora rosea, and their symbiotic lifestyle signature.</title>
        <authorList>
            <person name="Morin E."/>
            <person name="San Clemente H."/>
            <person name="Chen E.C.H."/>
            <person name="De La Providencia I."/>
            <person name="Hainaut M."/>
            <person name="Kuo A."/>
            <person name="Kohler A."/>
            <person name="Murat C."/>
            <person name="Tang N."/>
            <person name="Roy S."/>
            <person name="Loubradou J."/>
            <person name="Henrissat B."/>
            <person name="Grigoriev I.V."/>
            <person name="Corradi N."/>
            <person name="Roux C."/>
            <person name="Martin F.M."/>
        </authorList>
    </citation>
    <scope>NUCLEOTIDE SEQUENCE [LARGE SCALE GENOMIC DNA]</scope>
    <source>
        <strain evidence="7 8">DAOM 194757</strain>
    </source>
</reference>
<feature type="domain" description="Rad21/Rec8-like protein N-terminal" evidence="6">
    <location>
        <begin position="28"/>
        <end position="89"/>
    </location>
</feature>
<dbReference type="GO" id="GO:1990414">
    <property type="term" value="P:replication-born double-strand break repair via sister chromatid exchange"/>
    <property type="evidence" value="ECO:0007669"/>
    <property type="project" value="TreeGrafter"/>
</dbReference>
<dbReference type="AlphaFoldDB" id="A0A397TVH2"/>
<dbReference type="Proteomes" id="UP000266673">
    <property type="component" value="Unassembled WGS sequence"/>
</dbReference>
<keyword evidence="8" id="KW-1185">Reference proteome</keyword>
<evidence type="ECO:0000256" key="1">
    <source>
        <dbReference type="ARBA" id="ARBA00004123"/>
    </source>
</evidence>
<gene>
    <name evidence="7" type="ORF">C2G38_2051448</name>
</gene>
<accession>A0A397TVH2</accession>
<dbReference type="Pfam" id="PF04824">
    <property type="entry name" value="Rad21_Rec8"/>
    <property type="match status" value="1"/>
</dbReference>
<dbReference type="SUPFAM" id="SSF46785">
    <property type="entry name" value="Winged helix' DNA-binding domain"/>
    <property type="match status" value="1"/>
</dbReference>
<dbReference type="InterPro" id="IPR036390">
    <property type="entry name" value="WH_DNA-bd_sf"/>
</dbReference>
<dbReference type="InterPro" id="IPR023093">
    <property type="entry name" value="ScpA-like_C"/>
</dbReference>
<evidence type="ECO:0000256" key="3">
    <source>
        <dbReference type="ARBA" id="ARBA00023242"/>
    </source>
</evidence>
<evidence type="ECO:0000256" key="2">
    <source>
        <dbReference type="ARBA" id="ARBA00009870"/>
    </source>
</evidence>
<keyword evidence="3" id="KW-0539">Nucleus</keyword>
<evidence type="ECO:0000259" key="6">
    <source>
        <dbReference type="Pfam" id="PF04825"/>
    </source>
</evidence>
<feature type="compositionally biased region" description="Basic and acidic residues" evidence="4">
    <location>
        <begin position="235"/>
        <end position="253"/>
    </location>
</feature>
<dbReference type="EMBL" id="QKWP01003745">
    <property type="protein sequence ID" value="RIB00707.1"/>
    <property type="molecule type" value="Genomic_DNA"/>
</dbReference>
<evidence type="ECO:0008006" key="9">
    <source>
        <dbReference type="Google" id="ProtNLM"/>
    </source>
</evidence>
<protein>
    <recommendedName>
        <fullName evidence="9">Rec8 like protein-domain-containing protein</fullName>
    </recommendedName>
</protein>
<dbReference type="PANTHER" id="PTHR12585">
    <property type="entry name" value="SCC1 / RAD21 FAMILY MEMBER"/>
    <property type="match status" value="1"/>
</dbReference>
<evidence type="ECO:0000256" key="4">
    <source>
        <dbReference type="SAM" id="MobiDB-lite"/>
    </source>
</evidence>
<evidence type="ECO:0000313" key="7">
    <source>
        <dbReference type="EMBL" id="RIB00707.1"/>
    </source>
</evidence>
<comment type="subcellular location">
    <subcellularLocation>
        <location evidence="1">Nucleus</location>
    </subcellularLocation>
</comment>
<dbReference type="GO" id="GO:0007062">
    <property type="term" value="P:sister chromatid cohesion"/>
    <property type="evidence" value="ECO:0007669"/>
    <property type="project" value="InterPro"/>
</dbReference>
<organism evidence="7 8">
    <name type="scientific">Gigaspora rosea</name>
    <dbReference type="NCBI Taxonomy" id="44941"/>
    <lineage>
        <taxon>Eukaryota</taxon>
        <taxon>Fungi</taxon>
        <taxon>Fungi incertae sedis</taxon>
        <taxon>Mucoromycota</taxon>
        <taxon>Glomeromycotina</taxon>
        <taxon>Glomeromycetes</taxon>
        <taxon>Diversisporales</taxon>
        <taxon>Gigasporaceae</taxon>
        <taxon>Gigaspora</taxon>
    </lineage>
</organism>
<dbReference type="Pfam" id="PF04825">
    <property type="entry name" value="Rad21_Rec8_N"/>
    <property type="match status" value="1"/>
</dbReference>
<dbReference type="InterPro" id="IPR006910">
    <property type="entry name" value="Rad21_Rec8_N"/>
</dbReference>
<dbReference type="STRING" id="44941.A0A397TVH2"/>